<evidence type="ECO:0000259" key="1">
    <source>
        <dbReference type="Pfam" id="PF00616"/>
    </source>
</evidence>
<keyword evidence="3" id="KW-1185">Reference proteome</keyword>
<dbReference type="EMBL" id="OW240914">
    <property type="protein sequence ID" value="CAH2275541.1"/>
    <property type="molecule type" value="Genomic_DNA"/>
</dbReference>
<dbReference type="AlphaFoldDB" id="A0AAD1VZT1"/>
<sequence>MQEDESNLLQALHNLIEFELKESVNPHRYLRKGKCAFSIIFKLFSEGHFSAKVFLTATLYEPIMQLLLEDEDHLERDPSKLTEHFSPAQQEKLFGVKGSNRSK</sequence>
<evidence type="ECO:0000313" key="3">
    <source>
        <dbReference type="Proteomes" id="UP001295444"/>
    </source>
</evidence>
<reference evidence="2" key="1">
    <citation type="submission" date="2022-03" db="EMBL/GenBank/DDBJ databases">
        <authorList>
            <person name="Alioto T."/>
            <person name="Alioto T."/>
            <person name="Gomez Garrido J."/>
        </authorList>
    </citation>
    <scope>NUCLEOTIDE SEQUENCE</scope>
</reference>
<dbReference type="SUPFAM" id="SSF48350">
    <property type="entry name" value="GTPase activation domain, GAP"/>
    <property type="match status" value="1"/>
</dbReference>
<dbReference type="InterPro" id="IPR008936">
    <property type="entry name" value="Rho_GTPase_activation_prot"/>
</dbReference>
<accession>A0AAD1VZT1</accession>
<protein>
    <submittedName>
        <fullName evidence="2">GTPase-activating and VPS9 domain-containing 1</fullName>
    </submittedName>
</protein>
<gene>
    <name evidence="2" type="ORF">PECUL_23A052710</name>
</gene>
<dbReference type="Pfam" id="PF00616">
    <property type="entry name" value="RasGAP"/>
    <property type="match status" value="1"/>
</dbReference>
<dbReference type="Proteomes" id="UP001295444">
    <property type="component" value="Chromosome 03"/>
</dbReference>
<proteinExistence type="predicted"/>
<name>A0AAD1VZT1_PELCU</name>
<organism evidence="2 3">
    <name type="scientific">Pelobates cultripes</name>
    <name type="common">Western spadefoot toad</name>
    <dbReference type="NCBI Taxonomy" id="61616"/>
    <lineage>
        <taxon>Eukaryota</taxon>
        <taxon>Metazoa</taxon>
        <taxon>Chordata</taxon>
        <taxon>Craniata</taxon>
        <taxon>Vertebrata</taxon>
        <taxon>Euteleostomi</taxon>
        <taxon>Amphibia</taxon>
        <taxon>Batrachia</taxon>
        <taxon>Anura</taxon>
        <taxon>Pelobatoidea</taxon>
        <taxon>Pelobatidae</taxon>
        <taxon>Pelobates</taxon>
    </lineage>
</organism>
<dbReference type="InterPro" id="IPR001936">
    <property type="entry name" value="RasGAP_dom"/>
</dbReference>
<feature type="domain" description="Ras-GAP" evidence="1">
    <location>
        <begin position="12"/>
        <end position="92"/>
    </location>
</feature>
<dbReference type="Gene3D" id="1.10.506.10">
    <property type="entry name" value="GTPase Activation - p120gap, domain 1"/>
    <property type="match status" value="1"/>
</dbReference>
<evidence type="ECO:0000313" key="2">
    <source>
        <dbReference type="EMBL" id="CAH2275541.1"/>
    </source>
</evidence>